<dbReference type="Proteomes" id="UP000829720">
    <property type="component" value="Unassembled WGS sequence"/>
</dbReference>
<dbReference type="PANTHER" id="PTHR24399">
    <property type="entry name" value="ZINC FINGER AND BTB DOMAIN-CONTAINING"/>
    <property type="match status" value="1"/>
</dbReference>
<keyword evidence="4" id="KW-0677">Repeat</keyword>
<sequence length="484" mass="54476">MMMDEDYIIAHIKEEEEEDWEGQTEEMKWVEGSDTELKGLCREQKVERDEKSMRDEIDQSPVTDRELMNGGKIKTVKQEAESLSPHVTSCLIKPPSELSCQTDMAVMGIPPSSHPPVVRSGDRGGVSPWQHDELPQQEQLRHNGKGVSQKRLPGSSEKGVSAEPSHGSPVNSPTKGNPGQSGEASPQVFACSQCPFSHKEKEKLQQHFEKAHAEEYDTVIIDSDTVGAHTCSECGKGFRFASRLAIHMRIHTGERPYHCSQCGKSFLYQSVLTAHQRIHTGERPYHCAKCGKSFITSSHLTRHQQTRTGECQFHCAQCGKIFRSASQLNTHQRTHTGERPYHCTECGKSFNRSSILTLHQRTHTGERPFHCSHCGKNFSQLTILTKHQRTHTGERPYHCSECGKSFSQSSTLTVHQRTHTGERPYHCPHCGKSFRSASHLTIHQRTHTGERPYQCPWCGKNFSRSNILTRHLQTHKGEGAGPCS</sequence>
<feature type="domain" description="C2H2-type" evidence="13">
    <location>
        <begin position="229"/>
        <end position="256"/>
    </location>
</feature>
<evidence type="ECO:0000256" key="4">
    <source>
        <dbReference type="ARBA" id="ARBA00022737"/>
    </source>
</evidence>
<feature type="domain" description="C2H2-type" evidence="13">
    <location>
        <begin position="425"/>
        <end position="452"/>
    </location>
</feature>
<dbReference type="PROSITE" id="PS00028">
    <property type="entry name" value="ZINC_FINGER_C2H2_1"/>
    <property type="match status" value="8"/>
</dbReference>
<dbReference type="InterPro" id="IPR013087">
    <property type="entry name" value="Znf_C2H2_type"/>
</dbReference>
<feature type="compositionally biased region" description="Polar residues" evidence="12">
    <location>
        <begin position="168"/>
        <end position="184"/>
    </location>
</feature>
<dbReference type="Pfam" id="PF00096">
    <property type="entry name" value="zf-C2H2"/>
    <property type="match status" value="9"/>
</dbReference>
<evidence type="ECO:0000313" key="15">
    <source>
        <dbReference type="Proteomes" id="UP000829720"/>
    </source>
</evidence>
<dbReference type="FunFam" id="3.30.160.60:FF:001450">
    <property type="entry name" value="zinc finger protein 774"/>
    <property type="match status" value="1"/>
</dbReference>
<evidence type="ECO:0000256" key="8">
    <source>
        <dbReference type="ARBA" id="ARBA00023125"/>
    </source>
</evidence>
<dbReference type="GO" id="GO:0008270">
    <property type="term" value="F:zinc ion binding"/>
    <property type="evidence" value="ECO:0007669"/>
    <property type="project" value="UniProtKB-KW"/>
</dbReference>
<keyword evidence="6" id="KW-0862">Zinc</keyword>
<evidence type="ECO:0000256" key="10">
    <source>
        <dbReference type="ARBA" id="ARBA00023242"/>
    </source>
</evidence>
<keyword evidence="3" id="KW-0479">Metal-binding</keyword>
<evidence type="ECO:0000256" key="3">
    <source>
        <dbReference type="ARBA" id="ARBA00022723"/>
    </source>
</evidence>
<dbReference type="OrthoDB" id="3156061at2759"/>
<dbReference type="GO" id="GO:0005654">
    <property type="term" value="C:nucleoplasm"/>
    <property type="evidence" value="ECO:0007669"/>
    <property type="project" value="TreeGrafter"/>
</dbReference>
<name>A0A8T3D6H1_9TELE</name>
<evidence type="ECO:0000256" key="11">
    <source>
        <dbReference type="PROSITE-ProRule" id="PRU00042"/>
    </source>
</evidence>
<feature type="domain" description="C2H2-type" evidence="13">
    <location>
        <begin position="397"/>
        <end position="424"/>
    </location>
</feature>
<keyword evidence="8" id="KW-0238">DNA-binding</keyword>
<feature type="domain" description="C2H2-type" evidence="13">
    <location>
        <begin position="257"/>
        <end position="284"/>
    </location>
</feature>
<feature type="domain" description="C2H2-type" evidence="13">
    <location>
        <begin position="313"/>
        <end position="340"/>
    </location>
</feature>
<keyword evidence="5 11" id="KW-0863">Zinc-finger</keyword>
<dbReference type="SUPFAM" id="SSF57667">
    <property type="entry name" value="beta-beta-alpha zinc fingers"/>
    <property type="match status" value="5"/>
</dbReference>
<gene>
    <name evidence="14" type="ORF">AGOR_G00141410</name>
</gene>
<feature type="domain" description="C2H2-type" evidence="13">
    <location>
        <begin position="285"/>
        <end position="312"/>
    </location>
</feature>
<proteinExistence type="inferred from homology"/>
<comment type="caution">
    <text evidence="14">The sequence shown here is derived from an EMBL/GenBank/DDBJ whole genome shotgun (WGS) entry which is preliminary data.</text>
</comment>
<dbReference type="FunFam" id="3.30.160.60:FF:001119">
    <property type="entry name" value="zinc finger protein 408"/>
    <property type="match status" value="1"/>
</dbReference>
<dbReference type="InterPro" id="IPR036236">
    <property type="entry name" value="Znf_C2H2_sf"/>
</dbReference>
<accession>A0A8T3D6H1</accession>
<feature type="domain" description="C2H2-type" evidence="13">
    <location>
        <begin position="189"/>
        <end position="217"/>
    </location>
</feature>
<dbReference type="EMBL" id="JAERUA010000013">
    <property type="protein sequence ID" value="KAI1891207.1"/>
    <property type="molecule type" value="Genomic_DNA"/>
</dbReference>
<feature type="domain" description="C2H2-type" evidence="13">
    <location>
        <begin position="453"/>
        <end position="480"/>
    </location>
</feature>
<feature type="domain" description="C2H2-type" evidence="13">
    <location>
        <begin position="369"/>
        <end position="396"/>
    </location>
</feature>
<dbReference type="AlphaFoldDB" id="A0A8T3D6H1"/>
<dbReference type="Gene3D" id="3.30.160.60">
    <property type="entry name" value="Classic Zinc Finger"/>
    <property type="match status" value="9"/>
</dbReference>
<evidence type="ECO:0000256" key="1">
    <source>
        <dbReference type="ARBA" id="ARBA00004123"/>
    </source>
</evidence>
<organism evidence="14 15">
    <name type="scientific">Albula goreensis</name>
    <dbReference type="NCBI Taxonomy" id="1534307"/>
    <lineage>
        <taxon>Eukaryota</taxon>
        <taxon>Metazoa</taxon>
        <taxon>Chordata</taxon>
        <taxon>Craniata</taxon>
        <taxon>Vertebrata</taxon>
        <taxon>Euteleostomi</taxon>
        <taxon>Actinopterygii</taxon>
        <taxon>Neopterygii</taxon>
        <taxon>Teleostei</taxon>
        <taxon>Albuliformes</taxon>
        <taxon>Albulidae</taxon>
        <taxon>Albula</taxon>
    </lineage>
</organism>
<comment type="similarity">
    <text evidence="2">Belongs to the krueppel C2H2-type zinc-finger protein family.</text>
</comment>
<protein>
    <recommendedName>
        <fullName evidence="13">C2H2-type domain-containing protein</fullName>
    </recommendedName>
</protein>
<feature type="domain" description="C2H2-type" evidence="13">
    <location>
        <begin position="341"/>
        <end position="368"/>
    </location>
</feature>
<reference evidence="14" key="1">
    <citation type="submission" date="2021-01" db="EMBL/GenBank/DDBJ databases">
        <authorList>
            <person name="Zahm M."/>
            <person name="Roques C."/>
            <person name="Cabau C."/>
            <person name="Klopp C."/>
            <person name="Donnadieu C."/>
            <person name="Jouanno E."/>
            <person name="Lampietro C."/>
            <person name="Louis A."/>
            <person name="Herpin A."/>
            <person name="Echchiki A."/>
            <person name="Berthelot C."/>
            <person name="Parey E."/>
            <person name="Roest-Crollius H."/>
            <person name="Braasch I."/>
            <person name="Postlethwait J."/>
            <person name="Bobe J."/>
            <person name="Montfort J."/>
            <person name="Bouchez O."/>
            <person name="Begum T."/>
            <person name="Mejri S."/>
            <person name="Adams A."/>
            <person name="Chen W.-J."/>
            <person name="Guiguen Y."/>
        </authorList>
    </citation>
    <scope>NUCLEOTIDE SEQUENCE</scope>
    <source>
        <tissue evidence="14">Blood</tissue>
    </source>
</reference>
<keyword evidence="9" id="KW-0804">Transcription</keyword>
<dbReference type="PANTHER" id="PTHR24399:SF54">
    <property type="entry name" value="GASTRULA ZINC FINGER PROTEIN XLCGF26.1-LIKE-RELATED"/>
    <property type="match status" value="1"/>
</dbReference>
<dbReference type="GO" id="GO:0000978">
    <property type="term" value="F:RNA polymerase II cis-regulatory region sequence-specific DNA binding"/>
    <property type="evidence" value="ECO:0007669"/>
    <property type="project" value="TreeGrafter"/>
</dbReference>
<keyword evidence="15" id="KW-1185">Reference proteome</keyword>
<keyword evidence="10" id="KW-0539">Nucleus</keyword>
<feature type="region of interest" description="Disordered" evidence="12">
    <location>
        <begin position="106"/>
        <end position="186"/>
    </location>
</feature>
<evidence type="ECO:0000256" key="6">
    <source>
        <dbReference type="ARBA" id="ARBA00022833"/>
    </source>
</evidence>
<dbReference type="GO" id="GO:0001227">
    <property type="term" value="F:DNA-binding transcription repressor activity, RNA polymerase II-specific"/>
    <property type="evidence" value="ECO:0007669"/>
    <property type="project" value="TreeGrafter"/>
</dbReference>
<evidence type="ECO:0000256" key="12">
    <source>
        <dbReference type="SAM" id="MobiDB-lite"/>
    </source>
</evidence>
<dbReference type="FunFam" id="3.30.160.60:FF:000638">
    <property type="entry name" value="Zinc finger protein 184"/>
    <property type="match status" value="1"/>
</dbReference>
<evidence type="ECO:0000259" key="13">
    <source>
        <dbReference type="PROSITE" id="PS50157"/>
    </source>
</evidence>
<dbReference type="PROSITE" id="PS50157">
    <property type="entry name" value="ZINC_FINGER_C2H2_2"/>
    <property type="match status" value="10"/>
</dbReference>
<comment type="subcellular location">
    <subcellularLocation>
        <location evidence="1">Nucleus</location>
    </subcellularLocation>
</comment>
<evidence type="ECO:0000256" key="7">
    <source>
        <dbReference type="ARBA" id="ARBA00023015"/>
    </source>
</evidence>
<evidence type="ECO:0000256" key="9">
    <source>
        <dbReference type="ARBA" id="ARBA00023163"/>
    </source>
</evidence>
<dbReference type="FunFam" id="3.30.160.60:FF:000495">
    <property type="entry name" value="zinc finger protein 668"/>
    <property type="match status" value="1"/>
</dbReference>
<dbReference type="GO" id="GO:0001817">
    <property type="term" value="P:regulation of cytokine production"/>
    <property type="evidence" value="ECO:0007669"/>
    <property type="project" value="TreeGrafter"/>
</dbReference>
<keyword evidence="7" id="KW-0805">Transcription regulation</keyword>
<dbReference type="FunFam" id="3.30.160.60:FF:002343">
    <property type="entry name" value="Zinc finger protein 33A"/>
    <property type="match status" value="3"/>
</dbReference>
<dbReference type="FunFam" id="3.30.160.60:FF:000744">
    <property type="entry name" value="zinc finger E-box-binding homeobox 1"/>
    <property type="match status" value="1"/>
</dbReference>
<evidence type="ECO:0000313" key="14">
    <source>
        <dbReference type="EMBL" id="KAI1891207.1"/>
    </source>
</evidence>
<evidence type="ECO:0000256" key="2">
    <source>
        <dbReference type="ARBA" id="ARBA00006991"/>
    </source>
</evidence>
<dbReference type="SMART" id="SM00355">
    <property type="entry name" value="ZnF_C2H2"/>
    <property type="match status" value="10"/>
</dbReference>
<evidence type="ECO:0000256" key="5">
    <source>
        <dbReference type="ARBA" id="ARBA00022771"/>
    </source>
</evidence>
<dbReference type="GO" id="GO:0002682">
    <property type="term" value="P:regulation of immune system process"/>
    <property type="evidence" value="ECO:0007669"/>
    <property type="project" value="TreeGrafter"/>
</dbReference>
<dbReference type="FunFam" id="3.30.160.60:FF:002063">
    <property type="entry name" value="RB associated KRAB zinc finger"/>
    <property type="match status" value="1"/>
</dbReference>